<gene>
    <name evidence="3" type="ORF">C2S_3569</name>
</gene>
<dbReference type="Proteomes" id="UP000760494">
    <property type="component" value="Unassembled WGS sequence"/>
</dbReference>
<feature type="domain" description="Heterokaryon incompatibility" evidence="2">
    <location>
        <begin position="1171"/>
        <end position="1319"/>
    </location>
</feature>
<evidence type="ECO:0000256" key="1">
    <source>
        <dbReference type="SAM" id="Phobius"/>
    </source>
</evidence>
<keyword evidence="1" id="KW-0472">Membrane</keyword>
<reference evidence="3" key="1">
    <citation type="submission" date="2019-05" db="EMBL/GenBank/DDBJ databases">
        <authorList>
            <person name="Piombo E."/>
        </authorList>
    </citation>
    <scope>NUCLEOTIDE SEQUENCE</scope>
    <source>
        <strain evidence="3">C2S</strain>
    </source>
</reference>
<feature type="transmembrane region" description="Helical" evidence="1">
    <location>
        <begin position="880"/>
        <end position="903"/>
    </location>
</feature>
<organism evidence="3 4">
    <name type="scientific">Fusarium fujikuroi</name>
    <name type="common">Bakanae and foot rot disease fungus</name>
    <name type="synonym">Gibberella fujikuroi</name>
    <dbReference type="NCBI Taxonomy" id="5127"/>
    <lineage>
        <taxon>Eukaryota</taxon>
        <taxon>Fungi</taxon>
        <taxon>Dikarya</taxon>
        <taxon>Ascomycota</taxon>
        <taxon>Pezizomycotina</taxon>
        <taxon>Sordariomycetes</taxon>
        <taxon>Hypocreomycetidae</taxon>
        <taxon>Hypocreales</taxon>
        <taxon>Nectriaceae</taxon>
        <taxon>Fusarium</taxon>
        <taxon>Fusarium fujikuroi species complex</taxon>
    </lineage>
</organism>
<feature type="transmembrane region" description="Helical" evidence="1">
    <location>
        <begin position="682"/>
        <end position="702"/>
    </location>
</feature>
<sequence length="1703" mass="193467">MDPFTKIPAELRLQIFSYLQSKATLSSILEASPVMCEQYLEFKSIIIRNLLEGDFDDGMIQDAMAIILFPSLRKARKSRKSLLLVEEHLNSWEGQELPNPFVTRDALLMKQLDKLHSLLMMFVEDYITKAKAAFPPREYICLPQPTHIQSYLIFKGKKVIKRFDSCHLQEGERRRLLRAFLRVELSSLAYKVLSFTPGNRALFGKLARKLTRRRIEGFHCVWTYASSLYGALFAHCGDAWLPEADAPPETGLLFPDTLFVDPVKYGRDVGIRSREMEVAVRNMACYVFPLIVRMIRFAAARPKDTEPLDSFVKRLCSFEMDHSLRMEDHFIIARFSRGPMCGLSYSQGPAEPAWWEFLNSQLSCHDTMQIKIFQQRAWPFFDDDRHYPKGTGALSLFPKRPALLKMERERLDASRALSFSQMERKFEKFRRSQKWHDKISARTLMGDREVSHQRSGIRKNYWHGITGSALLDEMGHMRVVNGGWIDGLTRDAVTRPDTSTILLATLYEPWDLFTTLDKGEDMAATQPVTLLRDVCSGHDSSEKNCSVICTSPDNLFASWKTLWQCLSLTALTLANSTFSTLDQQHGGVGNGTSREQISSALTSFGITNRTDFDGRAVLNLTYECAAASCRDTSMGECSIRQLDPGYLQSEAIQWIKVYEALAPLCDGLESDINIDIAGPGVLITYVTQTAMVVFAWLFFLLLKFNKFINTSSSIFTHLFRKRNPGPNLLAHRVSGLERLERTNLAHATSTFLAELHEAQCFFVVAIEIALINASSRSAIFTGAENWQSLLWNRDSVQFLAGMGAWPIILGQISLRRAELDSMYYLLLSTLALVLAGVAADTAANPDPDRIYKMFQGQNTLEECGGHPSLRTFCVKERESIYWYVFPAGSIYAFLGSLAILWWAKIWSLCNSPAAFLKKHKSLSKRQLEAWDWIQRIVIKASLLGIHVAEAGALACICFGLASSILRGTRWRLTRSKEEYDFYTKDQLQQSSKGCHLCSLLWHSSFDAQTTPVLGTCSEDVMVREPDITTPLLSAVPRSCNSRDCEQGVEARNLSIQITATMEFGSWQSLQVRLYDKGSSPFPWLQIEDTSYVSSKHNCGQSNITGSEASFEWARDIVEKCEREHHNCRNHFIRPTSQRYLPKRLIDVQAREKGVIQLVLSKALRSDTVVEYAALSHCWGTTVKSELRKDNEETMKTTLIDTLDPNFRDAVDITYKMGIKYLWIDSLCIMQRTQEWEEESGDMGLVYARAKVVISATASKNSEGGCYKPKDLFPYDCVLCSNWNSSLVVRSPIRYADLVQLFGEKVDRSFLATRGWTFQERFLASRILHFCSGLKMFECNTLTTSECHREEEYPLNTQFSQHGTLNAPTVPNPGREPPKQLCSRTIVRRAGISTRPVTRPAKNTVKKRWYANPEHKRWANKKRRYDAQMSSIRTNAARLSIRGAFSFLWSFRGHDMKEKAEFHLRWYEMVTSYSVRNLTNDNDKMMAIAGVAYFIQQSTGFKYAAGLWEDTLPFNLLWVVDSGVKRRPYGRSVPSWSWASVDGKISHCLKRVDPTPKSGSRSSSTVYGSSISNSWEYIESLVSDLEIQATHVVNGMAHDATLKLSCQLRSFGPSSLKYVYDTLENHERGEIRCLPVLEFVNHRVGLMTRTPQIHGILVRPASGTSNQAEGTLAQYMRVGHFCTEKTNIHFEDMTREGQLSIELI</sequence>
<evidence type="ECO:0000313" key="3">
    <source>
        <dbReference type="EMBL" id="VTT57936.1"/>
    </source>
</evidence>
<keyword evidence="1" id="KW-0812">Transmembrane</keyword>
<dbReference type="InterPro" id="IPR010730">
    <property type="entry name" value="HET"/>
</dbReference>
<dbReference type="Pfam" id="PF06985">
    <property type="entry name" value="HET"/>
    <property type="match status" value="1"/>
</dbReference>
<feature type="transmembrane region" description="Helical" evidence="1">
    <location>
        <begin position="821"/>
        <end position="843"/>
    </location>
</feature>
<evidence type="ECO:0000259" key="2">
    <source>
        <dbReference type="Pfam" id="PF06985"/>
    </source>
</evidence>
<accession>A0A9Q9RAQ3</accession>
<dbReference type="PANTHER" id="PTHR33112">
    <property type="entry name" value="DOMAIN PROTEIN, PUTATIVE-RELATED"/>
    <property type="match status" value="1"/>
</dbReference>
<proteinExistence type="predicted"/>
<protein>
    <recommendedName>
        <fullName evidence="2">Heterokaryon incompatibility domain-containing protein</fullName>
    </recommendedName>
</protein>
<dbReference type="PANTHER" id="PTHR33112:SF8">
    <property type="entry name" value="HETEROKARYON INCOMPATIBILITY DOMAIN-CONTAINING PROTEIN"/>
    <property type="match status" value="1"/>
</dbReference>
<comment type="caution">
    <text evidence="3">The sequence shown here is derived from an EMBL/GenBank/DDBJ whole genome shotgun (WGS) entry which is preliminary data.</text>
</comment>
<keyword evidence="1" id="KW-1133">Transmembrane helix</keyword>
<dbReference type="EMBL" id="CABFJX010000013">
    <property type="protein sequence ID" value="VTT57936.1"/>
    <property type="molecule type" value="Genomic_DNA"/>
</dbReference>
<name>A0A9Q9RAQ3_FUSFU</name>
<evidence type="ECO:0000313" key="4">
    <source>
        <dbReference type="Proteomes" id="UP000760494"/>
    </source>
</evidence>